<dbReference type="PROSITE" id="PS50862">
    <property type="entry name" value="AA_TRNA_LIGASE_II"/>
    <property type="match status" value="1"/>
</dbReference>
<evidence type="ECO:0000256" key="2">
    <source>
        <dbReference type="ARBA" id="ARBA00022598"/>
    </source>
</evidence>
<dbReference type="Gene3D" id="3.40.50.800">
    <property type="entry name" value="Anticodon-binding domain"/>
    <property type="match status" value="1"/>
</dbReference>
<dbReference type="Proteomes" id="UP000176603">
    <property type="component" value="Unassembled WGS sequence"/>
</dbReference>
<dbReference type="NCBIfam" id="TIGR00442">
    <property type="entry name" value="hisS"/>
    <property type="match status" value="1"/>
</dbReference>
<dbReference type="PANTHER" id="PTHR43707:SF1">
    <property type="entry name" value="HISTIDINE--TRNA LIGASE, MITOCHONDRIAL-RELATED"/>
    <property type="match status" value="1"/>
</dbReference>
<comment type="subunit">
    <text evidence="8">Homodimer.</text>
</comment>
<evidence type="ECO:0000256" key="4">
    <source>
        <dbReference type="ARBA" id="ARBA00022840"/>
    </source>
</evidence>
<dbReference type="PIRSF" id="PIRSF001549">
    <property type="entry name" value="His-tRNA_synth"/>
    <property type="match status" value="1"/>
</dbReference>
<feature type="binding site" evidence="9">
    <location>
        <position position="248"/>
    </location>
    <ligand>
        <name>L-histidine</name>
        <dbReference type="ChEBI" id="CHEBI:57595"/>
    </ligand>
</feature>
<dbReference type="InterPro" id="IPR004154">
    <property type="entry name" value="Anticodon-bd"/>
</dbReference>
<dbReference type="SUPFAM" id="SSF52954">
    <property type="entry name" value="Class II aaRS ABD-related"/>
    <property type="match status" value="1"/>
</dbReference>
<dbReference type="Pfam" id="PF03129">
    <property type="entry name" value="HGTP_anticodon"/>
    <property type="match status" value="1"/>
</dbReference>
<dbReference type="CDD" id="cd00773">
    <property type="entry name" value="HisRS-like_core"/>
    <property type="match status" value="1"/>
</dbReference>
<dbReference type="EC" id="6.1.1.21" evidence="8"/>
<dbReference type="GO" id="GO:0006427">
    <property type="term" value="P:histidyl-tRNA aminoacylation"/>
    <property type="evidence" value="ECO:0007669"/>
    <property type="project" value="UniProtKB-UniRule"/>
</dbReference>
<accession>A0A1F7UKW0</accession>
<name>A0A1F7UKW0_9BACT</name>
<feature type="binding site" evidence="9">
    <location>
        <position position="104"/>
    </location>
    <ligand>
        <name>L-histidine</name>
        <dbReference type="ChEBI" id="CHEBI:57595"/>
    </ligand>
</feature>
<gene>
    <name evidence="8" type="primary">hisS</name>
    <name evidence="11" type="ORF">A3E39_01755</name>
</gene>
<organism evidence="11 12">
    <name type="scientific">Candidatus Uhrbacteria bacterium RIFCSPHIGHO2_12_FULL_60_25</name>
    <dbReference type="NCBI Taxonomy" id="1802399"/>
    <lineage>
        <taxon>Bacteria</taxon>
        <taxon>Candidatus Uhriibacteriota</taxon>
    </lineage>
</organism>
<keyword evidence="6 8" id="KW-0030">Aminoacyl-tRNA synthetase</keyword>
<dbReference type="InterPro" id="IPR006195">
    <property type="entry name" value="aa-tRNA-synth_II"/>
</dbReference>
<feature type="binding site" evidence="9">
    <location>
        <position position="122"/>
    </location>
    <ligand>
        <name>L-histidine</name>
        <dbReference type="ChEBI" id="CHEBI:57595"/>
    </ligand>
</feature>
<comment type="subcellular location">
    <subcellularLocation>
        <location evidence="8">Cytoplasm</location>
    </subcellularLocation>
</comment>
<dbReference type="InterPro" id="IPR041715">
    <property type="entry name" value="HisRS-like_core"/>
</dbReference>
<comment type="similarity">
    <text evidence="1 8">Belongs to the class-II aminoacyl-tRNA synthetase family.</text>
</comment>
<dbReference type="PANTHER" id="PTHR43707">
    <property type="entry name" value="HISTIDYL-TRNA SYNTHETASE"/>
    <property type="match status" value="1"/>
</dbReference>
<feature type="binding site" evidence="9">
    <location>
        <begin position="252"/>
        <end position="253"/>
    </location>
    <ligand>
        <name>L-histidine</name>
        <dbReference type="ChEBI" id="CHEBI:57595"/>
    </ligand>
</feature>
<reference evidence="11 12" key="1">
    <citation type="journal article" date="2016" name="Nat. Commun.">
        <title>Thousands of microbial genomes shed light on interconnected biogeochemical processes in an aquifer system.</title>
        <authorList>
            <person name="Anantharaman K."/>
            <person name="Brown C.T."/>
            <person name="Hug L.A."/>
            <person name="Sharon I."/>
            <person name="Castelle C.J."/>
            <person name="Probst A.J."/>
            <person name="Thomas B.C."/>
            <person name="Singh A."/>
            <person name="Wilkins M.J."/>
            <person name="Karaoz U."/>
            <person name="Brodie E.L."/>
            <person name="Williams K.H."/>
            <person name="Hubbard S.S."/>
            <person name="Banfield J.F."/>
        </authorList>
    </citation>
    <scope>NUCLEOTIDE SEQUENCE [LARGE SCALE GENOMIC DNA]</scope>
</reference>
<evidence type="ECO:0000256" key="7">
    <source>
        <dbReference type="ARBA" id="ARBA00047639"/>
    </source>
</evidence>
<evidence type="ECO:0000256" key="6">
    <source>
        <dbReference type="ARBA" id="ARBA00023146"/>
    </source>
</evidence>
<feature type="domain" description="Aminoacyl-transfer RNA synthetases class-II family profile" evidence="10">
    <location>
        <begin position="1"/>
        <end position="319"/>
    </location>
</feature>
<keyword evidence="2 8" id="KW-0436">Ligase</keyword>
<dbReference type="SUPFAM" id="SSF55681">
    <property type="entry name" value="Class II aaRS and biotin synthetases"/>
    <property type="match status" value="1"/>
</dbReference>
<dbReference type="Pfam" id="PF13393">
    <property type="entry name" value="tRNA-synt_His"/>
    <property type="match status" value="1"/>
</dbReference>
<dbReference type="InterPro" id="IPR015807">
    <property type="entry name" value="His-tRNA-ligase"/>
</dbReference>
<dbReference type="HAMAP" id="MF_00127">
    <property type="entry name" value="His_tRNA_synth"/>
    <property type="match status" value="1"/>
</dbReference>
<evidence type="ECO:0000256" key="5">
    <source>
        <dbReference type="ARBA" id="ARBA00022917"/>
    </source>
</evidence>
<feature type="binding site" evidence="9">
    <location>
        <position position="118"/>
    </location>
    <ligand>
        <name>L-histidine</name>
        <dbReference type="ChEBI" id="CHEBI:57595"/>
    </ligand>
</feature>
<dbReference type="GO" id="GO:0004821">
    <property type="term" value="F:histidine-tRNA ligase activity"/>
    <property type="evidence" value="ECO:0007669"/>
    <property type="project" value="UniProtKB-UniRule"/>
</dbReference>
<keyword evidence="8" id="KW-0963">Cytoplasm</keyword>
<evidence type="ECO:0000256" key="8">
    <source>
        <dbReference type="HAMAP-Rule" id="MF_00127"/>
    </source>
</evidence>
<feature type="binding site" evidence="9">
    <location>
        <begin position="73"/>
        <end position="75"/>
    </location>
    <ligand>
        <name>L-histidine</name>
        <dbReference type="ChEBI" id="CHEBI:57595"/>
    </ligand>
</feature>
<keyword evidence="4 8" id="KW-0067">ATP-binding</keyword>
<comment type="catalytic activity">
    <reaction evidence="7 8">
        <text>tRNA(His) + L-histidine + ATP = L-histidyl-tRNA(His) + AMP + diphosphate + H(+)</text>
        <dbReference type="Rhea" id="RHEA:17313"/>
        <dbReference type="Rhea" id="RHEA-COMP:9665"/>
        <dbReference type="Rhea" id="RHEA-COMP:9689"/>
        <dbReference type="ChEBI" id="CHEBI:15378"/>
        <dbReference type="ChEBI" id="CHEBI:30616"/>
        <dbReference type="ChEBI" id="CHEBI:33019"/>
        <dbReference type="ChEBI" id="CHEBI:57595"/>
        <dbReference type="ChEBI" id="CHEBI:78442"/>
        <dbReference type="ChEBI" id="CHEBI:78527"/>
        <dbReference type="ChEBI" id="CHEBI:456215"/>
        <dbReference type="EC" id="6.1.1.21"/>
    </reaction>
</comment>
<evidence type="ECO:0000259" key="10">
    <source>
        <dbReference type="PROSITE" id="PS50862"/>
    </source>
</evidence>
<dbReference type="InterPro" id="IPR033656">
    <property type="entry name" value="HisRS_anticodon"/>
</dbReference>
<dbReference type="InterPro" id="IPR004516">
    <property type="entry name" value="HisRS/HisZ"/>
</dbReference>
<dbReference type="InterPro" id="IPR036621">
    <property type="entry name" value="Anticodon-bd_dom_sf"/>
</dbReference>
<evidence type="ECO:0000256" key="9">
    <source>
        <dbReference type="PIRSR" id="PIRSR001549-1"/>
    </source>
</evidence>
<dbReference type="EMBL" id="MGEH01000021">
    <property type="protein sequence ID" value="OGL78909.1"/>
    <property type="molecule type" value="Genomic_DNA"/>
</dbReference>
<proteinExistence type="inferred from homology"/>
<dbReference type="GO" id="GO:0005524">
    <property type="term" value="F:ATP binding"/>
    <property type="evidence" value="ECO:0007669"/>
    <property type="project" value="UniProtKB-UniRule"/>
</dbReference>
<comment type="caution">
    <text evidence="11">The sequence shown here is derived from an EMBL/GenBank/DDBJ whole genome shotgun (WGS) entry which is preliminary data.</text>
</comment>
<dbReference type="CDD" id="cd00859">
    <property type="entry name" value="HisRS_anticodon"/>
    <property type="match status" value="1"/>
</dbReference>
<dbReference type="GO" id="GO:0005737">
    <property type="term" value="C:cytoplasm"/>
    <property type="evidence" value="ECO:0007669"/>
    <property type="project" value="UniProtKB-SubCell"/>
</dbReference>
<evidence type="ECO:0000256" key="1">
    <source>
        <dbReference type="ARBA" id="ARBA00008226"/>
    </source>
</evidence>
<dbReference type="STRING" id="1802399.A3E39_01755"/>
<dbReference type="AlphaFoldDB" id="A0A1F7UKW0"/>
<evidence type="ECO:0000256" key="3">
    <source>
        <dbReference type="ARBA" id="ARBA00022741"/>
    </source>
</evidence>
<sequence>MRDILPAEASYWKKLYREAEQLSEDYGYERIETPVLEETALYVRGVGKQTDIVEKEMYSFDTAGGEHVSLRPEGTAPIMRSYIHHGMLNRPQPVKLWYWSPMFRHDRPQSGRYREFWQFGCESLGDDDPVLDAQMAFLAWKTLKNAGVESVVQINSIGTLESRANYKNALVAYFRTKRHKLSEDDKKRLVKNPLRLLDSKEPEMQELKAEAPQIMDWLDEDSKAHFMQVLEYLDEAGVSYQLDPYLVRGLDYYTMTVFEVTPVSDNADVAKLALGGGGRYDGLAELLGSGRPVPACGFALGIERVVTRMKEAMPDLGAPEKRDVFVAQLGEQGRKKAFAIFEELRGSGIRAAEALSKKAIKAQMEIANKMGAKWAVIIGQKEVLDGTAIVRDMDAGTQEIVDARKVVQEIKKKLGKE</sequence>
<evidence type="ECO:0000313" key="12">
    <source>
        <dbReference type="Proteomes" id="UP000176603"/>
    </source>
</evidence>
<keyword evidence="5 8" id="KW-0648">Protein biosynthesis</keyword>
<evidence type="ECO:0000313" key="11">
    <source>
        <dbReference type="EMBL" id="OGL78909.1"/>
    </source>
</evidence>
<dbReference type="InterPro" id="IPR045864">
    <property type="entry name" value="aa-tRNA-synth_II/BPL/LPL"/>
</dbReference>
<protein>
    <recommendedName>
        <fullName evidence="8">Histidine--tRNA ligase</fullName>
        <ecNumber evidence="8">6.1.1.21</ecNumber>
    </recommendedName>
    <alternativeName>
        <fullName evidence="8">Histidyl-tRNA synthetase</fullName>
        <shortName evidence="8">HisRS</shortName>
    </alternativeName>
</protein>
<keyword evidence="3 8" id="KW-0547">Nucleotide-binding</keyword>
<dbReference type="Gene3D" id="3.30.930.10">
    <property type="entry name" value="Bira Bifunctional Protein, Domain 2"/>
    <property type="match status" value="1"/>
</dbReference>